<proteinExistence type="predicted"/>
<dbReference type="SUPFAM" id="SSF48403">
    <property type="entry name" value="Ankyrin repeat"/>
    <property type="match status" value="1"/>
</dbReference>
<name>A0AAJ0BDH2_9PEZI</name>
<evidence type="ECO:0000313" key="4">
    <source>
        <dbReference type="EMBL" id="KAK1754762.1"/>
    </source>
</evidence>
<sequence>MEQTNAALHEQAISPNGLTTIVAGPADAEIDVIFVHGFTGDPQRTWTLKNGHSLARGEDAGASERPNKVRRIMPFTDASQRSDGSKAVYWPRDLVPDVLPGARVMTYGYDTHIRHATFGPALSKSQVYDIAWDFLQEITAKRENCPTRPILFVAHSLGGIVVKEALRRSSGCYMGHSHLKNVFTATVGIIFFGTPHRGSDPRGLLKSVAESLAKILGYRANKQIIDTLLPTSERLRELRDEFGPLAHRRGWMIHSFQERHGIAVLNGDKVVEDMSSSMDLPAIEMTQHINRNHMEMCRFSGPDDIEFQKVATVLTKIAAGSRALDRETDEAGPGSLSKASRKILLKTLGFDRIDARRLAIKASHPKTCQWLLEQPEYLDWTNASKLTAHHGFLWIRGHAGTGKSMLMKFALDRERKKKDKLVISFFFNARGHELERSMLGMYRSLLLQILEKAPRLQKAFDVLALTVEPNDGYEWSIESLKTVLQQAVLELGGTALVCYIDALDECNESQISDMLSFFETMSREATVTHGINLRVCLSSRHFPAFDITTGLKFDLEGQEGHSQDIENYVDSELKLMGYDDAAQLRSDVKAKAKGVFMWAALVIDLLNKEYNRGRLSSLRDVLSRIPSGLHSLIHDIMTREDQGNGNLLLCIQWVLFSRRPLRLEELYHAITASAVFKGDIESQPVGQGITLPTADIMRRLIVDSSKGLVEVAPSIPPTVQFIHESVRNYLLDEGGLTQLWPALQDGPGPEGQSHERLKMSSLAILKGYKIDDGTRDTLLLKTSSPEYQTRRDAILKSSPLLHYAVTSLLYHADKAQEYGTSQVAFLEMLGADLESFITLTDLFEHREVRRHTLKAPLLYLLAEANCPSLCRVHPDPWYFLQMTTERHHCPLFAARAVGNDSVVATFLELHTAATPTCGRPGPIRDLIHQYFDEVRDRPRIERDFTVRGNVAQAWSKILDSGDETLLFILLTTSHVPWPEFFTEPVFIREGELPPRTQAFLRAASRGQISIVKLLIALGHIEPDVRDNEGMTALSWASKHGHVDVVSFLLSTDRVDANSLDQDHRTPLWWAARAGHVSVVRLLHREAAAWLDAKDRQGWPPLAWAADLGHLDVVRYLVESGEVQVDRPDSKGWTPLMWSASKGRLEVVRYLVATGKVNVEAKEEDGMTPLHIAVRDNRLPTVRFLIDQAAADPGTTDLTGRNPLLHVTEITESASGVKPVALILLATGKCDPRAVDQKGDSAISVARRRRIEDPRKWTELLELYEKPRPTENTVVGTG</sequence>
<dbReference type="Proteomes" id="UP001239445">
    <property type="component" value="Unassembled WGS sequence"/>
</dbReference>
<gene>
    <name evidence="4" type="ORF">QBC47DRAFT_414710</name>
</gene>
<dbReference type="Gene3D" id="3.40.50.1820">
    <property type="entry name" value="alpha/beta hydrolase"/>
    <property type="match status" value="1"/>
</dbReference>
<keyword evidence="1" id="KW-0677">Repeat</keyword>
<dbReference type="Pfam" id="PF24883">
    <property type="entry name" value="NPHP3_N"/>
    <property type="match status" value="1"/>
</dbReference>
<evidence type="ECO:0000256" key="1">
    <source>
        <dbReference type="ARBA" id="ARBA00022737"/>
    </source>
</evidence>
<dbReference type="InterPro" id="IPR036770">
    <property type="entry name" value="Ankyrin_rpt-contain_sf"/>
</dbReference>
<dbReference type="InterPro" id="IPR002110">
    <property type="entry name" value="Ankyrin_rpt"/>
</dbReference>
<keyword evidence="2" id="KW-0040">ANK repeat</keyword>
<dbReference type="SUPFAM" id="SSF53474">
    <property type="entry name" value="alpha/beta-Hydrolases"/>
    <property type="match status" value="1"/>
</dbReference>
<feature type="domain" description="Nephrocystin 3-like N-terminal" evidence="3">
    <location>
        <begin position="367"/>
        <end position="540"/>
    </location>
</feature>
<dbReference type="PROSITE" id="PS50088">
    <property type="entry name" value="ANK_REPEAT"/>
    <property type="match status" value="3"/>
</dbReference>
<feature type="repeat" description="ANK" evidence="2">
    <location>
        <begin position="1130"/>
        <end position="1154"/>
    </location>
</feature>
<dbReference type="EMBL" id="MU839835">
    <property type="protein sequence ID" value="KAK1754762.1"/>
    <property type="molecule type" value="Genomic_DNA"/>
</dbReference>
<evidence type="ECO:0000259" key="3">
    <source>
        <dbReference type="Pfam" id="PF24883"/>
    </source>
</evidence>
<comment type="caution">
    <text evidence="4">The sequence shown here is derived from an EMBL/GenBank/DDBJ whole genome shotgun (WGS) entry which is preliminary data.</text>
</comment>
<dbReference type="InterPro" id="IPR056884">
    <property type="entry name" value="NPHP3-like_N"/>
</dbReference>
<dbReference type="SUPFAM" id="SSF52540">
    <property type="entry name" value="P-loop containing nucleoside triphosphate hydrolases"/>
    <property type="match status" value="1"/>
</dbReference>
<evidence type="ECO:0000256" key="2">
    <source>
        <dbReference type="PROSITE-ProRule" id="PRU00023"/>
    </source>
</evidence>
<dbReference type="Pfam" id="PF12796">
    <property type="entry name" value="Ank_2"/>
    <property type="match status" value="3"/>
</dbReference>
<keyword evidence="5" id="KW-1185">Reference proteome</keyword>
<protein>
    <recommendedName>
        <fullName evidence="3">Nephrocystin 3-like N-terminal domain-containing protein</fullName>
    </recommendedName>
</protein>
<accession>A0AAJ0BDH2</accession>
<dbReference type="PANTHER" id="PTHR10039:SF5">
    <property type="entry name" value="NACHT DOMAIN-CONTAINING PROTEIN"/>
    <property type="match status" value="1"/>
</dbReference>
<dbReference type="InterPro" id="IPR027417">
    <property type="entry name" value="P-loop_NTPase"/>
</dbReference>
<reference evidence="4" key="1">
    <citation type="submission" date="2023-06" db="EMBL/GenBank/DDBJ databases">
        <title>Genome-scale phylogeny and comparative genomics of the fungal order Sordariales.</title>
        <authorList>
            <consortium name="Lawrence Berkeley National Laboratory"/>
            <person name="Hensen N."/>
            <person name="Bonometti L."/>
            <person name="Westerberg I."/>
            <person name="Brannstrom I.O."/>
            <person name="Guillou S."/>
            <person name="Cros-Aarteil S."/>
            <person name="Calhoun S."/>
            <person name="Haridas S."/>
            <person name="Kuo A."/>
            <person name="Mondo S."/>
            <person name="Pangilinan J."/>
            <person name="Riley R."/>
            <person name="Labutti K."/>
            <person name="Andreopoulos B."/>
            <person name="Lipzen A."/>
            <person name="Chen C."/>
            <person name="Yanf M."/>
            <person name="Daum C."/>
            <person name="Ng V."/>
            <person name="Clum A."/>
            <person name="Steindorff A."/>
            <person name="Ohm R."/>
            <person name="Martin F."/>
            <person name="Silar P."/>
            <person name="Natvig D."/>
            <person name="Lalanne C."/>
            <person name="Gautier V."/>
            <person name="Ament-Velasquez S.L."/>
            <person name="Kruys A."/>
            <person name="Hutchinson M.I."/>
            <person name="Powell A.J."/>
            <person name="Barry K."/>
            <person name="Miller A.N."/>
            <person name="Grigoriev I.V."/>
            <person name="Debuchy R."/>
            <person name="Gladieux P."/>
            <person name="Thoren M.H."/>
            <person name="Johannesson H."/>
        </authorList>
    </citation>
    <scope>NUCLEOTIDE SEQUENCE</scope>
    <source>
        <strain evidence="4">PSN4</strain>
    </source>
</reference>
<dbReference type="PANTHER" id="PTHR10039">
    <property type="entry name" value="AMELOGENIN"/>
    <property type="match status" value="1"/>
</dbReference>
<dbReference type="AlphaFoldDB" id="A0AAJ0BDH2"/>
<dbReference type="PROSITE" id="PS50297">
    <property type="entry name" value="ANK_REP_REGION"/>
    <property type="match status" value="3"/>
</dbReference>
<organism evidence="4 5">
    <name type="scientific">Echria macrotheca</name>
    <dbReference type="NCBI Taxonomy" id="438768"/>
    <lineage>
        <taxon>Eukaryota</taxon>
        <taxon>Fungi</taxon>
        <taxon>Dikarya</taxon>
        <taxon>Ascomycota</taxon>
        <taxon>Pezizomycotina</taxon>
        <taxon>Sordariomycetes</taxon>
        <taxon>Sordariomycetidae</taxon>
        <taxon>Sordariales</taxon>
        <taxon>Schizotheciaceae</taxon>
        <taxon>Echria</taxon>
    </lineage>
</organism>
<dbReference type="SMART" id="SM00248">
    <property type="entry name" value="ANK"/>
    <property type="match status" value="7"/>
</dbReference>
<dbReference type="InterPro" id="IPR029058">
    <property type="entry name" value="AB_hydrolase_fold"/>
</dbReference>
<dbReference type="Gene3D" id="3.40.50.300">
    <property type="entry name" value="P-loop containing nucleotide triphosphate hydrolases"/>
    <property type="match status" value="1"/>
</dbReference>
<feature type="repeat" description="ANK" evidence="2">
    <location>
        <begin position="1164"/>
        <end position="1189"/>
    </location>
</feature>
<evidence type="ECO:0000313" key="5">
    <source>
        <dbReference type="Proteomes" id="UP001239445"/>
    </source>
</evidence>
<feature type="repeat" description="ANK" evidence="2">
    <location>
        <begin position="1096"/>
        <end position="1120"/>
    </location>
</feature>
<dbReference type="Gene3D" id="1.25.40.20">
    <property type="entry name" value="Ankyrin repeat-containing domain"/>
    <property type="match status" value="2"/>
</dbReference>